<keyword evidence="1" id="KW-0732">Signal</keyword>
<dbReference type="Proteomes" id="UP001592531">
    <property type="component" value="Unassembled WGS sequence"/>
</dbReference>
<protein>
    <recommendedName>
        <fullName evidence="4">Lipoprotein</fullName>
    </recommendedName>
</protein>
<keyword evidence="3" id="KW-1185">Reference proteome</keyword>
<evidence type="ECO:0008006" key="4">
    <source>
        <dbReference type="Google" id="ProtNLM"/>
    </source>
</evidence>
<evidence type="ECO:0000256" key="1">
    <source>
        <dbReference type="SAM" id="SignalP"/>
    </source>
</evidence>
<dbReference type="EMBL" id="JBHFAB010000023">
    <property type="protein sequence ID" value="MFC1420059.1"/>
    <property type="molecule type" value="Genomic_DNA"/>
</dbReference>
<evidence type="ECO:0000313" key="2">
    <source>
        <dbReference type="EMBL" id="MFC1420059.1"/>
    </source>
</evidence>
<organism evidence="2 3">
    <name type="scientific">Streptacidiphilus cavernicola</name>
    <dbReference type="NCBI Taxonomy" id="3342716"/>
    <lineage>
        <taxon>Bacteria</taxon>
        <taxon>Bacillati</taxon>
        <taxon>Actinomycetota</taxon>
        <taxon>Actinomycetes</taxon>
        <taxon>Kitasatosporales</taxon>
        <taxon>Streptomycetaceae</taxon>
        <taxon>Streptacidiphilus</taxon>
    </lineage>
</organism>
<feature type="signal peptide" evidence="1">
    <location>
        <begin position="1"/>
        <end position="33"/>
    </location>
</feature>
<feature type="chain" id="PRO_5047459759" description="Lipoprotein" evidence="1">
    <location>
        <begin position="34"/>
        <end position="563"/>
    </location>
</feature>
<reference evidence="2 3" key="1">
    <citation type="submission" date="2024-09" db="EMBL/GenBank/DDBJ databases">
        <authorList>
            <person name="Lee S.D."/>
        </authorList>
    </citation>
    <scope>NUCLEOTIDE SEQUENCE [LARGE SCALE GENOMIC DNA]</scope>
    <source>
        <strain evidence="2 3">N8-3</strain>
    </source>
</reference>
<comment type="caution">
    <text evidence="2">The sequence shown here is derived from an EMBL/GenBank/DDBJ whole genome shotgun (WGS) entry which is preliminary data.</text>
</comment>
<sequence>MTGQVTCPARRSIAALLGASLLCLPLAGCTASAKENASPTTSVTQELSILKSAQNGLYYQPFLRSEPAGPEDNSYAMRIRSALNDHTKVDPNAKTAAFFRSESLASSPLIGREWLAPLTQSGMRGLLTQTDADTVRGMRTKGGWFTEPHSGSPDNTANRAAATAAALEVLQSSGGITLADRNATLPWLARIAASQPGLGQEAADLATSFHLLGAPVPAALAGIQAPTAPDFAGMSEQDRYQALLSAYQYAVIVTAAGRRADLDPSVWGPVLEHNAATLGFQDLYDVVYVAKAAGVPSAAFTGARKRMAADTLPDGTVRDPSAYIGDPESSLYALLLRRLAGESTRDASLAKALQAVAATPEVTGDPLTLLTTTAAWNLASGNGPSASVTRLCRTPTAVPATVTMANAAAWERAELACEADGVQVSAPRVESWPLSGAQQVAAAATLVVGLADDQSHFQPPAWITAQDLRPWAEHPERMPSADYYAMIVRAYLLLGGKADAAIDAAVDSGINPLRHCAQLPNLYQADHTDGCDLVTTWSVWTLKDALGGHAPISTAAPDTTEKK</sequence>
<evidence type="ECO:0000313" key="3">
    <source>
        <dbReference type="Proteomes" id="UP001592531"/>
    </source>
</evidence>
<accession>A0ABV6W235</accession>
<gene>
    <name evidence="2" type="ORF">ACEZDE_25975</name>
</gene>
<dbReference type="RefSeq" id="WP_380540562.1">
    <property type="nucleotide sequence ID" value="NZ_JBHFAB010000023.1"/>
</dbReference>
<name>A0ABV6W235_9ACTN</name>
<proteinExistence type="predicted"/>